<evidence type="ECO:0000256" key="1">
    <source>
        <dbReference type="ARBA" id="ARBA00022741"/>
    </source>
</evidence>
<name>A0A5N6U7H8_ASPAV</name>
<dbReference type="GO" id="GO:0005524">
    <property type="term" value="F:ATP binding"/>
    <property type="evidence" value="ECO:0007669"/>
    <property type="project" value="UniProtKB-KW"/>
</dbReference>
<proteinExistence type="predicted"/>
<evidence type="ECO:0000313" key="5">
    <source>
        <dbReference type="Proteomes" id="UP000325780"/>
    </source>
</evidence>
<dbReference type="PANTHER" id="PTHR24223:SF404">
    <property type="entry name" value="ABC MULTIDRUG TRANSPORTER (EUROFUNG)-RELATED"/>
    <property type="match status" value="1"/>
</dbReference>
<keyword evidence="4" id="KW-0378">Hydrolase</keyword>
<dbReference type="Proteomes" id="UP000325780">
    <property type="component" value="Unassembled WGS sequence"/>
</dbReference>
<gene>
    <name evidence="4" type="ORF">BDV25DRAFT_126460</name>
</gene>
<dbReference type="InterPro" id="IPR050173">
    <property type="entry name" value="ABC_transporter_C-like"/>
</dbReference>
<accession>A0A5N6U7H8</accession>
<keyword evidence="1" id="KW-0547">Nucleotide-binding</keyword>
<dbReference type="SUPFAM" id="SSF52540">
    <property type="entry name" value="P-loop containing nucleoside triphosphate hydrolases"/>
    <property type="match status" value="1"/>
</dbReference>
<evidence type="ECO:0000313" key="4">
    <source>
        <dbReference type="EMBL" id="KAE8154605.1"/>
    </source>
</evidence>
<keyword evidence="5" id="KW-1185">Reference proteome</keyword>
<evidence type="ECO:0000256" key="2">
    <source>
        <dbReference type="ARBA" id="ARBA00022840"/>
    </source>
</evidence>
<dbReference type="GO" id="GO:0016887">
    <property type="term" value="F:ATP hydrolysis activity"/>
    <property type="evidence" value="ECO:0007669"/>
    <property type="project" value="InterPro"/>
</dbReference>
<dbReference type="InterPro" id="IPR003439">
    <property type="entry name" value="ABC_transporter-like_ATP-bd"/>
</dbReference>
<feature type="domain" description="ABC transporter" evidence="3">
    <location>
        <begin position="98"/>
        <end position="208"/>
    </location>
</feature>
<dbReference type="GO" id="GO:0042626">
    <property type="term" value="F:ATPase-coupled transmembrane transporter activity"/>
    <property type="evidence" value="ECO:0007669"/>
    <property type="project" value="TreeGrafter"/>
</dbReference>
<dbReference type="PANTHER" id="PTHR24223">
    <property type="entry name" value="ATP-BINDING CASSETTE SUB-FAMILY C"/>
    <property type="match status" value="1"/>
</dbReference>
<evidence type="ECO:0000259" key="3">
    <source>
        <dbReference type="Pfam" id="PF00005"/>
    </source>
</evidence>
<dbReference type="GO" id="GO:0016020">
    <property type="term" value="C:membrane"/>
    <property type="evidence" value="ECO:0007669"/>
    <property type="project" value="TreeGrafter"/>
</dbReference>
<sequence>MLVGAIAVTVVATTTSLRHQFIGGSVGVALNMVLTFSQLQLGHFSQVESFVQETPSEDRAVSASQLQPGWPSKGVIELEKVTVQFVINLSIRQGEKMVNTKHGIIKIDGEDLGTMQPQDIISCVNVMPQELFILPESIRFNLDPRQLTSETTIENALRAVGLWDRIMGMGGLDMRVSVSSWSLGELQLLCLARAMVKQSSILILDEAISRRCYANIIDQHFTTQTVVAVVHRLAYVHRFDRVLVLNGGRILEWDTPQSLLAKDSELRRLYNSYH</sequence>
<keyword evidence="2" id="KW-0067">ATP-binding</keyword>
<dbReference type="AlphaFoldDB" id="A0A5N6U7H8"/>
<dbReference type="Gene3D" id="3.40.50.300">
    <property type="entry name" value="P-loop containing nucleotide triphosphate hydrolases"/>
    <property type="match status" value="1"/>
</dbReference>
<dbReference type="Pfam" id="PF00005">
    <property type="entry name" value="ABC_tran"/>
    <property type="match status" value="1"/>
</dbReference>
<organism evidence="4 5">
    <name type="scientific">Aspergillus avenaceus</name>
    <dbReference type="NCBI Taxonomy" id="36643"/>
    <lineage>
        <taxon>Eukaryota</taxon>
        <taxon>Fungi</taxon>
        <taxon>Dikarya</taxon>
        <taxon>Ascomycota</taxon>
        <taxon>Pezizomycotina</taxon>
        <taxon>Eurotiomycetes</taxon>
        <taxon>Eurotiomycetidae</taxon>
        <taxon>Eurotiales</taxon>
        <taxon>Aspergillaceae</taxon>
        <taxon>Aspergillus</taxon>
        <taxon>Aspergillus subgen. Circumdati</taxon>
    </lineage>
</organism>
<dbReference type="EMBL" id="ML742028">
    <property type="protein sequence ID" value="KAE8154605.1"/>
    <property type="molecule type" value="Genomic_DNA"/>
</dbReference>
<dbReference type="InterPro" id="IPR027417">
    <property type="entry name" value="P-loop_NTPase"/>
</dbReference>
<reference evidence="4 5" key="1">
    <citation type="submission" date="2019-04" db="EMBL/GenBank/DDBJ databases">
        <title>Friends and foes A comparative genomics study of 23 Aspergillus species from section Flavi.</title>
        <authorList>
            <consortium name="DOE Joint Genome Institute"/>
            <person name="Kjaerbolling I."/>
            <person name="Vesth T."/>
            <person name="Frisvad J.C."/>
            <person name="Nybo J.L."/>
            <person name="Theobald S."/>
            <person name="Kildgaard S."/>
            <person name="Isbrandt T."/>
            <person name="Kuo A."/>
            <person name="Sato A."/>
            <person name="Lyhne E.K."/>
            <person name="Kogle M.E."/>
            <person name="Wiebenga A."/>
            <person name="Kun R.S."/>
            <person name="Lubbers R.J."/>
            <person name="Makela M.R."/>
            <person name="Barry K."/>
            <person name="Chovatia M."/>
            <person name="Clum A."/>
            <person name="Daum C."/>
            <person name="Haridas S."/>
            <person name="He G."/>
            <person name="LaButti K."/>
            <person name="Lipzen A."/>
            <person name="Mondo S."/>
            <person name="Riley R."/>
            <person name="Salamov A."/>
            <person name="Simmons B.A."/>
            <person name="Magnuson J.K."/>
            <person name="Henrissat B."/>
            <person name="Mortensen U.H."/>
            <person name="Larsen T.O."/>
            <person name="Devries R.P."/>
            <person name="Grigoriev I.V."/>
            <person name="Machida M."/>
            <person name="Baker S.E."/>
            <person name="Andersen M.R."/>
        </authorList>
    </citation>
    <scope>NUCLEOTIDE SEQUENCE [LARGE SCALE GENOMIC DNA]</scope>
    <source>
        <strain evidence="4 5">IBT 18842</strain>
    </source>
</reference>
<protein>
    <submittedName>
        <fullName evidence="4">P-loop containing nucleoside triphosphate hydrolase protein</fullName>
    </submittedName>
</protein>
<dbReference type="OrthoDB" id="6500128at2759"/>